<evidence type="ECO:0000256" key="5">
    <source>
        <dbReference type="SAM" id="Phobius"/>
    </source>
</evidence>
<dbReference type="PROSITE" id="PS50109">
    <property type="entry name" value="HIS_KIN"/>
    <property type="match status" value="1"/>
</dbReference>
<name>A0A964FDQ7_9CYAN</name>
<dbReference type="Pfam" id="PF05226">
    <property type="entry name" value="CHASE2"/>
    <property type="match status" value="1"/>
</dbReference>
<dbReference type="EC" id="2.7.13.3" evidence="2"/>
<evidence type="ECO:0000313" key="8">
    <source>
        <dbReference type="Proteomes" id="UP000729733"/>
    </source>
</evidence>
<comment type="caution">
    <text evidence="7">The sequence shown here is derived from an EMBL/GenBank/DDBJ whole genome shotgun (WGS) entry which is preliminary data.</text>
</comment>
<organism evidence="7 8">
    <name type="scientific">Waterburya agarophytonicola KI4</name>
    <dbReference type="NCBI Taxonomy" id="2874699"/>
    <lineage>
        <taxon>Bacteria</taxon>
        <taxon>Bacillati</taxon>
        <taxon>Cyanobacteriota</taxon>
        <taxon>Cyanophyceae</taxon>
        <taxon>Pleurocapsales</taxon>
        <taxon>Hyellaceae</taxon>
        <taxon>Waterburya</taxon>
        <taxon>Waterburya agarophytonicola</taxon>
    </lineage>
</organism>
<dbReference type="InterPro" id="IPR004358">
    <property type="entry name" value="Sig_transdc_His_kin-like_C"/>
</dbReference>
<dbReference type="InterPro" id="IPR036890">
    <property type="entry name" value="HATPase_C_sf"/>
</dbReference>
<keyword evidence="4" id="KW-0902">Two-component regulatory system</keyword>
<keyword evidence="8" id="KW-1185">Reference proteome</keyword>
<evidence type="ECO:0000259" key="6">
    <source>
        <dbReference type="PROSITE" id="PS50109"/>
    </source>
</evidence>
<evidence type="ECO:0000256" key="4">
    <source>
        <dbReference type="ARBA" id="ARBA00023012"/>
    </source>
</evidence>
<evidence type="ECO:0000256" key="3">
    <source>
        <dbReference type="ARBA" id="ARBA00022777"/>
    </source>
</evidence>
<gene>
    <name evidence="7" type="ORF">I4641_02590</name>
</gene>
<dbReference type="InterPro" id="IPR003594">
    <property type="entry name" value="HATPase_dom"/>
</dbReference>
<keyword evidence="5" id="KW-1133">Transmembrane helix</keyword>
<feature type="transmembrane region" description="Helical" evidence="5">
    <location>
        <begin position="366"/>
        <end position="386"/>
    </location>
</feature>
<evidence type="ECO:0000313" key="7">
    <source>
        <dbReference type="EMBL" id="MCC0175870.1"/>
    </source>
</evidence>
<dbReference type="GO" id="GO:0000160">
    <property type="term" value="P:phosphorelay signal transduction system"/>
    <property type="evidence" value="ECO:0007669"/>
    <property type="project" value="UniProtKB-KW"/>
</dbReference>
<keyword evidence="3" id="KW-0808">Transferase</keyword>
<dbReference type="Proteomes" id="UP000729733">
    <property type="component" value="Unassembled WGS sequence"/>
</dbReference>
<comment type="catalytic activity">
    <reaction evidence="1">
        <text>ATP + protein L-histidine = ADP + protein N-phospho-L-histidine.</text>
        <dbReference type="EC" id="2.7.13.3"/>
    </reaction>
</comment>
<dbReference type="EMBL" id="JADWDC010000004">
    <property type="protein sequence ID" value="MCC0175870.1"/>
    <property type="molecule type" value="Genomic_DNA"/>
</dbReference>
<dbReference type="PANTHER" id="PTHR43065">
    <property type="entry name" value="SENSOR HISTIDINE KINASE"/>
    <property type="match status" value="1"/>
</dbReference>
<sequence length="653" mass="74965">MIHNIELANYDLLFYIQQQEPIDRRITLIEWDENSINTLQESIISDNTLNLLLNKVLRHNPITLGLDLYRDIPVPSFKLDREANIQAYNSLSRTFMNNSNIIGIQKIVFPKIEPTPVLAKNGRVAASDLYQDLDVRVRKAYTFPNIDVDGNPTEIPYIGVALAYQYLAKDGWLADNIIDGLNIHKDNKSIVLGKFPTKLSASKFVKDDSQWKFLLNWRKTKLDDNFQSISVAEILKESKNLDNLFSDRLVIIGNVTSYNGDTHRTPLDRFSTREELMNGVEIVAQVSSSIISAALDDRNLIHPAPLWVEYALLILPMFSIAKKCEDFFNSNGSLSQLRLRTFIYGILYIAVLCIICLVSFQNFGIWISITPSIIGIILSWICFNTFSQSQKEKRDFHYLKLLMKDFKHNIRGVSRQIASANRGIHRNNKAIASKINDNLSLFENSEIEFLDNLLRQNIDSITTRNQAIDAGIIRINRYQERTANFLNYTYSSFIHNIEVHDLNFKINEFINQFISEQRIDYTYSIEPNYDELVIAQKVHIDDWLIIVENLISNAVYAINPELNQSKSFEPKIKLKTINTPKNIKLIVEDNGMGIPEELQQKIFFPFVSFKEGRGDGMGLHLVSQIINCRKGKLTLESNSMTGTIFMISLPKIY</sequence>
<evidence type="ECO:0000256" key="2">
    <source>
        <dbReference type="ARBA" id="ARBA00012438"/>
    </source>
</evidence>
<keyword evidence="5" id="KW-0812">Transmembrane</keyword>
<dbReference type="GO" id="GO:0004673">
    <property type="term" value="F:protein histidine kinase activity"/>
    <property type="evidence" value="ECO:0007669"/>
    <property type="project" value="UniProtKB-EC"/>
</dbReference>
<reference evidence="7" key="1">
    <citation type="journal article" date="2021" name="Antonie Van Leeuwenhoek">
        <title>Draft genome and description of Waterburya agarophytonicola gen. nov. sp. nov. (Pleurocapsales, Cyanobacteria): a seaweed symbiont.</title>
        <authorList>
            <person name="Bonthond G."/>
            <person name="Shalygin S."/>
            <person name="Bayer T."/>
            <person name="Weinberger F."/>
        </authorList>
    </citation>
    <scope>NUCLEOTIDE SEQUENCE</scope>
    <source>
        <strain evidence="7">KI4</strain>
    </source>
</reference>
<evidence type="ECO:0000256" key="1">
    <source>
        <dbReference type="ARBA" id="ARBA00000085"/>
    </source>
</evidence>
<dbReference type="SMART" id="SM00387">
    <property type="entry name" value="HATPase_c"/>
    <property type="match status" value="1"/>
</dbReference>
<dbReference type="Pfam" id="PF02518">
    <property type="entry name" value="HATPase_c"/>
    <property type="match status" value="1"/>
</dbReference>
<accession>A0A964FDQ7</accession>
<keyword evidence="5" id="KW-0472">Membrane</keyword>
<dbReference type="SMART" id="SM01080">
    <property type="entry name" value="CHASE2"/>
    <property type="match status" value="1"/>
</dbReference>
<proteinExistence type="predicted"/>
<feature type="transmembrane region" description="Helical" evidence="5">
    <location>
        <begin position="342"/>
        <end position="360"/>
    </location>
</feature>
<dbReference type="SUPFAM" id="SSF55874">
    <property type="entry name" value="ATPase domain of HSP90 chaperone/DNA topoisomerase II/histidine kinase"/>
    <property type="match status" value="1"/>
</dbReference>
<dbReference type="Gene3D" id="3.30.565.10">
    <property type="entry name" value="Histidine kinase-like ATPase, C-terminal domain"/>
    <property type="match status" value="1"/>
</dbReference>
<dbReference type="InterPro" id="IPR005467">
    <property type="entry name" value="His_kinase_dom"/>
</dbReference>
<dbReference type="PRINTS" id="PR00344">
    <property type="entry name" value="BCTRLSENSOR"/>
</dbReference>
<protein>
    <recommendedName>
        <fullName evidence="2">histidine kinase</fullName>
        <ecNumber evidence="2">2.7.13.3</ecNumber>
    </recommendedName>
</protein>
<feature type="domain" description="Histidine kinase" evidence="6">
    <location>
        <begin position="546"/>
        <end position="653"/>
    </location>
</feature>
<keyword evidence="3" id="KW-0418">Kinase</keyword>
<dbReference type="AlphaFoldDB" id="A0A964FDQ7"/>
<dbReference type="InterPro" id="IPR007890">
    <property type="entry name" value="CHASE2"/>
</dbReference>